<dbReference type="Gene3D" id="1.10.8.430">
    <property type="entry name" value="Helical domain of apoptotic protease-activating factors"/>
    <property type="match status" value="1"/>
</dbReference>
<dbReference type="GO" id="GO:0043531">
    <property type="term" value="F:ADP binding"/>
    <property type="evidence" value="ECO:0007669"/>
    <property type="project" value="InterPro"/>
</dbReference>
<evidence type="ECO:0000256" key="2">
    <source>
        <dbReference type="ARBA" id="ARBA00022614"/>
    </source>
</evidence>
<sequence length="356" mass="40161">MAYNLESLVQILDQILHPHHHHPLWLLDPNKGPQIVTLLEKARFLKDLFSESSCSAVSTGYGKQSLECRIRDAAYDAEDVLESHLSENSFKSERWELHFLPSGFGKNRRQFITSCLIIKARSKSEEHHCGVGEDLIQLKDRLTGQPSNALQVIPIVGMGGIGKTTLAQNLYDDPSVISHFDTRAWVTISQDYNKQNLQHVLLSLLSCVIGKPKDEMLGMSNDQLALCLHQALKGRRYLIILDDMWDVKPWDDTSRFFPDENNGSQIIVTTRESSVADYTGSGSSHHQMNLLKDDESWNLLHQKVFAPEDTCSPELEKVGKKIAKDCRGLPLSIHVIGGILSQAKTSQDFWSKFRIT</sequence>
<evidence type="ECO:0000256" key="4">
    <source>
        <dbReference type="ARBA" id="ARBA00022821"/>
    </source>
</evidence>
<dbReference type="PANTHER" id="PTHR36766:SF44">
    <property type="entry name" value="NBS-CODING RESISTANCE GENE ANALOG"/>
    <property type="match status" value="1"/>
</dbReference>
<evidence type="ECO:0000256" key="3">
    <source>
        <dbReference type="ARBA" id="ARBA00022741"/>
    </source>
</evidence>
<protein>
    <submittedName>
        <fullName evidence="7">Late blight resistance proteinR1A-4</fullName>
    </submittedName>
</protein>
<accession>A0AAW2QAB1</accession>
<keyword evidence="3" id="KW-0547">Nucleotide-binding</keyword>
<dbReference type="InterPro" id="IPR002182">
    <property type="entry name" value="NB-ARC"/>
</dbReference>
<comment type="similarity">
    <text evidence="1">Belongs to the disease resistance NB-LRR family.</text>
</comment>
<evidence type="ECO:0000313" key="7">
    <source>
        <dbReference type="EMBL" id="KAL0364749.1"/>
    </source>
</evidence>
<dbReference type="GO" id="GO:0006952">
    <property type="term" value="P:defense response"/>
    <property type="evidence" value="ECO:0007669"/>
    <property type="project" value="UniProtKB-KW"/>
</dbReference>
<gene>
    <name evidence="7" type="ORF">Sangu_0572500</name>
</gene>
<dbReference type="InterPro" id="IPR042197">
    <property type="entry name" value="Apaf_helical"/>
</dbReference>
<dbReference type="GO" id="GO:0005524">
    <property type="term" value="F:ATP binding"/>
    <property type="evidence" value="ECO:0007669"/>
    <property type="project" value="UniProtKB-KW"/>
</dbReference>
<feature type="domain" description="NB-ARC" evidence="6">
    <location>
        <begin position="137"/>
        <end position="308"/>
    </location>
</feature>
<dbReference type="FunFam" id="3.40.50.300:FF:001091">
    <property type="entry name" value="Probable disease resistance protein At1g61300"/>
    <property type="match status" value="1"/>
</dbReference>
<dbReference type="Gene3D" id="3.40.50.300">
    <property type="entry name" value="P-loop containing nucleotide triphosphate hydrolases"/>
    <property type="match status" value="1"/>
</dbReference>
<name>A0AAW2QAB1_9LAMI</name>
<proteinExistence type="inferred from homology"/>
<organism evidence="7">
    <name type="scientific">Sesamum angustifolium</name>
    <dbReference type="NCBI Taxonomy" id="2727405"/>
    <lineage>
        <taxon>Eukaryota</taxon>
        <taxon>Viridiplantae</taxon>
        <taxon>Streptophyta</taxon>
        <taxon>Embryophyta</taxon>
        <taxon>Tracheophyta</taxon>
        <taxon>Spermatophyta</taxon>
        <taxon>Magnoliopsida</taxon>
        <taxon>eudicotyledons</taxon>
        <taxon>Gunneridae</taxon>
        <taxon>Pentapetalae</taxon>
        <taxon>asterids</taxon>
        <taxon>lamiids</taxon>
        <taxon>Lamiales</taxon>
        <taxon>Pedaliaceae</taxon>
        <taxon>Sesamum</taxon>
    </lineage>
</organism>
<dbReference type="InterPro" id="IPR027417">
    <property type="entry name" value="P-loop_NTPase"/>
</dbReference>
<reference evidence="7" key="2">
    <citation type="journal article" date="2024" name="Plant">
        <title>Genomic evolution and insights into agronomic trait innovations of Sesamum species.</title>
        <authorList>
            <person name="Miao H."/>
            <person name="Wang L."/>
            <person name="Qu L."/>
            <person name="Liu H."/>
            <person name="Sun Y."/>
            <person name="Le M."/>
            <person name="Wang Q."/>
            <person name="Wei S."/>
            <person name="Zheng Y."/>
            <person name="Lin W."/>
            <person name="Duan Y."/>
            <person name="Cao H."/>
            <person name="Xiong S."/>
            <person name="Wang X."/>
            <person name="Wei L."/>
            <person name="Li C."/>
            <person name="Ma Q."/>
            <person name="Ju M."/>
            <person name="Zhao R."/>
            <person name="Li G."/>
            <person name="Mu C."/>
            <person name="Tian Q."/>
            <person name="Mei H."/>
            <person name="Zhang T."/>
            <person name="Gao T."/>
            <person name="Zhang H."/>
        </authorList>
    </citation>
    <scope>NUCLEOTIDE SEQUENCE</scope>
    <source>
        <strain evidence="7">G01</strain>
    </source>
</reference>
<dbReference type="AlphaFoldDB" id="A0AAW2QAB1"/>
<dbReference type="Pfam" id="PF00931">
    <property type="entry name" value="NB-ARC"/>
    <property type="match status" value="1"/>
</dbReference>
<keyword evidence="5" id="KW-0067">ATP-binding</keyword>
<dbReference type="EMBL" id="JACGWK010000003">
    <property type="protein sequence ID" value="KAL0364749.1"/>
    <property type="molecule type" value="Genomic_DNA"/>
</dbReference>
<evidence type="ECO:0000256" key="5">
    <source>
        <dbReference type="ARBA" id="ARBA00022840"/>
    </source>
</evidence>
<dbReference type="SUPFAM" id="SSF52540">
    <property type="entry name" value="P-loop containing nucleoside triphosphate hydrolases"/>
    <property type="match status" value="1"/>
</dbReference>
<reference evidence="7" key="1">
    <citation type="submission" date="2020-06" db="EMBL/GenBank/DDBJ databases">
        <authorList>
            <person name="Li T."/>
            <person name="Hu X."/>
            <person name="Zhang T."/>
            <person name="Song X."/>
            <person name="Zhang H."/>
            <person name="Dai N."/>
            <person name="Sheng W."/>
            <person name="Hou X."/>
            <person name="Wei L."/>
        </authorList>
    </citation>
    <scope>NUCLEOTIDE SEQUENCE</scope>
    <source>
        <strain evidence="7">G01</strain>
        <tissue evidence="7">Leaf</tissue>
    </source>
</reference>
<evidence type="ECO:0000256" key="1">
    <source>
        <dbReference type="ARBA" id="ARBA00008894"/>
    </source>
</evidence>
<dbReference type="PANTHER" id="PTHR36766">
    <property type="entry name" value="PLANT BROAD-SPECTRUM MILDEW RESISTANCE PROTEIN RPW8"/>
    <property type="match status" value="1"/>
</dbReference>
<keyword evidence="2" id="KW-0433">Leucine-rich repeat</keyword>
<comment type="caution">
    <text evidence="7">The sequence shown here is derived from an EMBL/GenBank/DDBJ whole genome shotgun (WGS) entry which is preliminary data.</text>
</comment>
<dbReference type="PRINTS" id="PR00364">
    <property type="entry name" value="DISEASERSIST"/>
</dbReference>
<evidence type="ECO:0000259" key="6">
    <source>
        <dbReference type="Pfam" id="PF00931"/>
    </source>
</evidence>
<keyword evidence="4" id="KW-0611">Plant defense</keyword>